<organism evidence="1 2">
    <name type="scientific">Effrenium voratum</name>
    <dbReference type="NCBI Taxonomy" id="2562239"/>
    <lineage>
        <taxon>Eukaryota</taxon>
        <taxon>Sar</taxon>
        <taxon>Alveolata</taxon>
        <taxon>Dinophyceae</taxon>
        <taxon>Suessiales</taxon>
        <taxon>Symbiodiniaceae</taxon>
        <taxon>Effrenium</taxon>
    </lineage>
</organism>
<comment type="caution">
    <text evidence="1">The sequence shown here is derived from an EMBL/GenBank/DDBJ whole genome shotgun (WGS) entry which is preliminary data.</text>
</comment>
<name>A0AA36HV04_9DINO</name>
<gene>
    <name evidence="1" type="ORF">EVOR1521_LOCUS4499</name>
</gene>
<evidence type="ECO:0000313" key="2">
    <source>
        <dbReference type="Proteomes" id="UP001178507"/>
    </source>
</evidence>
<sequence>MLAGASIAVNAAVTTRKAVGFLKEVACIEDEGYFLWKLVDSVSAPLEAASRLSTRYEACQVLEPAIELGRFAVRQVELVLERDDDEQQLGRPEDKAGWKAWLMSKTDGLTRKQRILDLQPKLSIALHALHAGLTTVMVQSPLLRPTSPFRYLEAAAEDAYRLLQEMEFGRLPEGRAVASGRLHAGSQLSGWQELGCCEVRVTSAPLALQLRPAQDDSKDWDMVTLPLSRDTFSLQRKLKFQVKAMDCLPQDNKVLTYLMSAQTRRDYLLEFQSVGRLAAETFEALLVMASRTDAGEYLLADSVDLDNLQQTMETLGFVFAPSEQDSL</sequence>
<dbReference type="AlphaFoldDB" id="A0AA36HV04"/>
<protein>
    <submittedName>
        <fullName evidence="1">Uncharacterized protein</fullName>
    </submittedName>
</protein>
<dbReference type="EMBL" id="CAUJNA010000302">
    <property type="protein sequence ID" value="CAJ1375142.1"/>
    <property type="molecule type" value="Genomic_DNA"/>
</dbReference>
<proteinExistence type="predicted"/>
<keyword evidence="2" id="KW-1185">Reference proteome</keyword>
<reference evidence="1" key="1">
    <citation type="submission" date="2023-08" db="EMBL/GenBank/DDBJ databases">
        <authorList>
            <person name="Chen Y."/>
            <person name="Shah S."/>
            <person name="Dougan E. K."/>
            <person name="Thang M."/>
            <person name="Chan C."/>
        </authorList>
    </citation>
    <scope>NUCLEOTIDE SEQUENCE</scope>
</reference>
<accession>A0AA36HV04</accession>
<dbReference type="Proteomes" id="UP001178507">
    <property type="component" value="Unassembled WGS sequence"/>
</dbReference>
<evidence type="ECO:0000313" key="1">
    <source>
        <dbReference type="EMBL" id="CAJ1375142.1"/>
    </source>
</evidence>